<name>A0A170PG21_9CHLR</name>
<evidence type="ECO:0000256" key="1">
    <source>
        <dbReference type="ARBA" id="ARBA00009981"/>
    </source>
</evidence>
<evidence type="ECO:0000313" key="3">
    <source>
        <dbReference type="EMBL" id="CUS03493.2"/>
    </source>
</evidence>
<dbReference type="SUPFAM" id="SSF143120">
    <property type="entry name" value="YefM-like"/>
    <property type="match status" value="1"/>
</dbReference>
<gene>
    <name evidence="3" type="ORF">CFX0092_A1615</name>
</gene>
<comment type="similarity">
    <text evidence="1 2">Belongs to the phD/YefM antitoxin family.</text>
</comment>
<accession>A0A170PG21</accession>
<keyword evidence="4" id="KW-1185">Reference proteome</keyword>
<dbReference type="Proteomes" id="UP000215027">
    <property type="component" value="Chromosome I"/>
</dbReference>
<dbReference type="InterPro" id="IPR006442">
    <property type="entry name" value="Antitoxin_Phd/YefM"/>
</dbReference>
<dbReference type="Gene3D" id="3.40.1620.10">
    <property type="entry name" value="YefM-like domain"/>
    <property type="match status" value="1"/>
</dbReference>
<dbReference type="Pfam" id="PF02604">
    <property type="entry name" value="PhdYeFM_antitox"/>
    <property type="match status" value="1"/>
</dbReference>
<comment type="function">
    <text evidence="2">Antitoxin component of a type II toxin-antitoxin (TA) system.</text>
</comment>
<dbReference type="RefSeq" id="WP_095042978.1">
    <property type="nucleotide sequence ID" value="NZ_LN890655.1"/>
</dbReference>
<dbReference type="AlphaFoldDB" id="A0A170PG21"/>
<sequence>MKERQIGTTELRQRLTDVIQAVKEEKVAYVVETFGRPQVVVIDVDEYRRLQGQQPVRADMAARARAAFGMWRDRPDIDDNWLERNRRQWYSEWAVGEAGDE</sequence>
<proteinExistence type="inferred from homology"/>
<protein>
    <recommendedName>
        <fullName evidence="2">Antitoxin</fullName>
    </recommendedName>
</protein>
<evidence type="ECO:0000313" key="4">
    <source>
        <dbReference type="Proteomes" id="UP000215027"/>
    </source>
</evidence>
<reference evidence="3" key="1">
    <citation type="submission" date="2016-01" db="EMBL/GenBank/DDBJ databases">
        <authorList>
            <person name="Mcilroy J.S."/>
            <person name="Karst M S."/>
            <person name="Albertsen M."/>
        </authorList>
    </citation>
    <scope>NUCLEOTIDE SEQUENCE</scope>
    <source>
        <strain evidence="3">Cfx-K</strain>
    </source>
</reference>
<dbReference type="InterPro" id="IPR036165">
    <property type="entry name" value="YefM-like_sf"/>
</dbReference>
<evidence type="ECO:0000256" key="2">
    <source>
        <dbReference type="RuleBase" id="RU362080"/>
    </source>
</evidence>
<dbReference type="NCBIfam" id="TIGR01552">
    <property type="entry name" value="phd_fam"/>
    <property type="match status" value="1"/>
</dbReference>
<dbReference type="KEGG" id="pbf:CFX0092_A1615"/>
<dbReference type="EMBL" id="LN890655">
    <property type="protein sequence ID" value="CUS03493.2"/>
    <property type="molecule type" value="Genomic_DNA"/>
</dbReference>
<organism evidence="3 4">
    <name type="scientific">Candidatus Promineifilum breve</name>
    <dbReference type="NCBI Taxonomy" id="1806508"/>
    <lineage>
        <taxon>Bacteria</taxon>
        <taxon>Bacillati</taxon>
        <taxon>Chloroflexota</taxon>
        <taxon>Ardenticatenia</taxon>
        <taxon>Candidatus Promineifilales</taxon>
        <taxon>Candidatus Promineifilaceae</taxon>
        <taxon>Candidatus Promineifilum</taxon>
    </lineage>
</organism>